<proteinExistence type="predicted"/>
<name>A0A9Q3EMN3_9BASI</name>
<evidence type="ECO:0000313" key="2">
    <source>
        <dbReference type="Proteomes" id="UP000765509"/>
    </source>
</evidence>
<sequence>MSSKLTGLNQSSPSVLCGSDILNQLCLPWSMASSSDFGPSQDYDGYKAVEVLDPACTKCLMKGKECFQSFNTPFLSCWEEAMPLSWNASSQCQEILMEQERRTFWERVPSF</sequence>
<protein>
    <submittedName>
        <fullName evidence="1">Uncharacterized protein</fullName>
    </submittedName>
</protein>
<gene>
    <name evidence="1" type="ORF">O181_063709</name>
</gene>
<keyword evidence="2" id="KW-1185">Reference proteome</keyword>
<organism evidence="1 2">
    <name type="scientific">Austropuccinia psidii MF-1</name>
    <dbReference type="NCBI Taxonomy" id="1389203"/>
    <lineage>
        <taxon>Eukaryota</taxon>
        <taxon>Fungi</taxon>
        <taxon>Dikarya</taxon>
        <taxon>Basidiomycota</taxon>
        <taxon>Pucciniomycotina</taxon>
        <taxon>Pucciniomycetes</taxon>
        <taxon>Pucciniales</taxon>
        <taxon>Sphaerophragmiaceae</taxon>
        <taxon>Austropuccinia</taxon>
    </lineage>
</organism>
<dbReference type="Proteomes" id="UP000765509">
    <property type="component" value="Unassembled WGS sequence"/>
</dbReference>
<dbReference type="EMBL" id="AVOT02030708">
    <property type="protein sequence ID" value="MBW0523994.1"/>
    <property type="molecule type" value="Genomic_DNA"/>
</dbReference>
<evidence type="ECO:0000313" key="1">
    <source>
        <dbReference type="EMBL" id="MBW0523994.1"/>
    </source>
</evidence>
<dbReference type="AlphaFoldDB" id="A0A9Q3EMN3"/>
<comment type="caution">
    <text evidence="1">The sequence shown here is derived from an EMBL/GenBank/DDBJ whole genome shotgun (WGS) entry which is preliminary data.</text>
</comment>
<accession>A0A9Q3EMN3</accession>
<reference evidence="1" key="1">
    <citation type="submission" date="2021-03" db="EMBL/GenBank/DDBJ databases">
        <title>Draft genome sequence of rust myrtle Austropuccinia psidii MF-1, a brazilian biotype.</title>
        <authorList>
            <person name="Quecine M.C."/>
            <person name="Pachon D.M.R."/>
            <person name="Bonatelli M.L."/>
            <person name="Correr F.H."/>
            <person name="Franceschini L.M."/>
            <person name="Leite T.F."/>
            <person name="Margarido G.R.A."/>
            <person name="Almeida C.A."/>
            <person name="Ferrarezi J.A."/>
            <person name="Labate C.A."/>
        </authorList>
    </citation>
    <scope>NUCLEOTIDE SEQUENCE</scope>
    <source>
        <strain evidence="1">MF-1</strain>
    </source>
</reference>